<organism evidence="1 2">
    <name type="scientific">Folsomia candida</name>
    <name type="common">Springtail</name>
    <dbReference type="NCBI Taxonomy" id="158441"/>
    <lineage>
        <taxon>Eukaryota</taxon>
        <taxon>Metazoa</taxon>
        <taxon>Ecdysozoa</taxon>
        <taxon>Arthropoda</taxon>
        <taxon>Hexapoda</taxon>
        <taxon>Collembola</taxon>
        <taxon>Entomobryomorpha</taxon>
        <taxon>Isotomoidea</taxon>
        <taxon>Isotomidae</taxon>
        <taxon>Proisotominae</taxon>
        <taxon>Folsomia</taxon>
    </lineage>
</organism>
<gene>
    <name evidence="1" type="ORF">Fcan01_17462</name>
</gene>
<name>A0A226DRC7_FOLCA</name>
<proteinExistence type="predicted"/>
<evidence type="ECO:0008006" key="3">
    <source>
        <dbReference type="Google" id="ProtNLM"/>
    </source>
</evidence>
<sequence length="162" mass="18634">MNQAEEMDPVNLAFANQLIFDKIRTFLPKLGPTLRLVCKTWNDRILSSSRPKLVLKLCCPNLKNLRIMEWTLTPSERGEETSLAWGRLPVRPNLVELHIETSKRRNEGVVRLRELTQLLVNSAPALRLVIVPDYVEFEDLKVKGNVKVIRQVYKWEVASGSN</sequence>
<protein>
    <recommendedName>
        <fullName evidence="3">F-box domain-containing protein</fullName>
    </recommendedName>
</protein>
<accession>A0A226DRC7</accession>
<dbReference type="AlphaFoldDB" id="A0A226DRC7"/>
<comment type="caution">
    <text evidence="1">The sequence shown here is derived from an EMBL/GenBank/DDBJ whole genome shotgun (WGS) entry which is preliminary data.</text>
</comment>
<evidence type="ECO:0000313" key="2">
    <source>
        <dbReference type="Proteomes" id="UP000198287"/>
    </source>
</evidence>
<dbReference type="EMBL" id="LNIX01000012">
    <property type="protein sequence ID" value="OXA47753.1"/>
    <property type="molecule type" value="Genomic_DNA"/>
</dbReference>
<dbReference type="Proteomes" id="UP000198287">
    <property type="component" value="Unassembled WGS sequence"/>
</dbReference>
<reference evidence="1 2" key="1">
    <citation type="submission" date="2015-12" db="EMBL/GenBank/DDBJ databases">
        <title>The genome of Folsomia candida.</title>
        <authorList>
            <person name="Faddeeva A."/>
            <person name="Derks M.F."/>
            <person name="Anvar Y."/>
            <person name="Smit S."/>
            <person name="Van Straalen N."/>
            <person name="Roelofs D."/>
        </authorList>
    </citation>
    <scope>NUCLEOTIDE SEQUENCE [LARGE SCALE GENOMIC DNA]</scope>
    <source>
        <strain evidence="1 2">VU population</strain>
        <tissue evidence="1">Whole body</tissue>
    </source>
</reference>
<keyword evidence="2" id="KW-1185">Reference proteome</keyword>
<evidence type="ECO:0000313" key="1">
    <source>
        <dbReference type="EMBL" id="OXA47753.1"/>
    </source>
</evidence>